<dbReference type="STRING" id="1802270.A3C07_00385"/>
<dbReference type="EMBL" id="MHQI01000032">
    <property type="protein sequence ID" value="OGZ99851.1"/>
    <property type="molecule type" value="Genomic_DNA"/>
</dbReference>
<proteinExistence type="predicted"/>
<organism evidence="1 2">
    <name type="scientific">Candidatus Sungbacteria bacterium RIFCSPHIGHO2_02_FULL_47_11</name>
    <dbReference type="NCBI Taxonomy" id="1802270"/>
    <lineage>
        <taxon>Bacteria</taxon>
        <taxon>Candidatus Sungiibacteriota</taxon>
    </lineage>
</organism>
<comment type="caution">
    <text evidence="1">The sequence shown here is derived from an EMBL/GenBank/DDBJ whole genome shotgun (WGS) entry which is preliminary data.</text>
</comment>
<dbReference type="Proteomes" id="UP000179023">
    <property type="component" value="Unassembled WGS sequence"/>
</dbReference>
<accession>A0A1G2KMN9</accession>
<evidence type="ECO:0000313" key="2">
    <source>
        <dbReference type="Proteomes" id="UP000179023"/>
    </source>
</evidence>
<protein>
    <submittedName>
        <fullName evidence="1">Uncharacterized protein</fullName>
    </submittedName>
</protein>
<gene>
    <name evidence="1" type="ORF">A3C07_00385</name>
</gene>
<sequence length="112" mass="12916">MKKEQPQKQIDIGLTKEILSSDAFDKMKKHELLKLVYEKKLISEPVTKNGVVEGFRIVDPATGDILYYEADPVYEQKPANQFKDIAELGQATQKNFQREKLEELEDFEGPEN</sequence>
<name>A0A1G2KMN9_9BACT</name>
<dbReference type="AlphaFoldDB" id="A0A1G2KMN9"/>
<reference evidence="1 2" key="1">
    <citation type="journal article" date="2016" name="Nat. Commun.">
        <title>Thousands of microbial genomes shed light on interconnected biogeochemical processes in an aquifer system.</title>
        <authorList>
            <person name="Anantharaman K."/>
            <person name="Brown C.T."/>
            <person name="Hug L.A."/>
            <person name="Sharon I."/>
            <person name="Castelle C.J."/>
            <person name="Probst A.J."/>
            <person name="Thomas B.C."/>
            <person name="Singh A."/>
            <person name="Wilkins M.J."/>
            <person name="Karaoz U."/>
            <person name="Brodie E.L."/>
            <person name="Williams K.H."/>
            <person name="Hubbard S.S."/>
            <person name="Banfield J.F."/>
        </authorList>
    </citation>
    <scope>NUCLEOTIDE SEQUENCE [LARGE SCALE GENOMIC DNA]</scope>
</reference>
<evidence type="ECO:0000313" key="1">
    <source>
        <dbReference type="EMBL" id="OGZ99851.1"/>
    </source>
</evidence>